<feature type="non-terminal residue" evidence="1">
    <location>
        <position position="57"/>
    </location>
</feature>
<reference evidence="1" key="1">
    <citation type="journal article" date="2023" name="IScience">
        <title>Live-bearing cockroach genome reveals convergent evolutionary mechanisms linked to viviparity in insects and beyond.</title>
        <authorList>
            <person name="Fouks B."/>
            <person name="Harrison M.C."/>
            <person name="Mikhailova A.A."/>
            <person name="Marchal E."/>
            <person name="English S."/>
            <person name="Carruthers M."/>
            <person name="Jennings E.C."/>
            <person name="Chiamaka E.L."/>
            <person name="Frigard R.A."/>
            <person name="Pippel M."/>
            <person name="Attardo G.M."/>
            <person name="Benoit J.B."/>
            <person name="Bornberg-Bauer E."/>
            <person name="Tobe S.S."/>
        </authorList>
    </citation>
    <scope>NUCLEOTIDE SEQUENCE</scope>
    <source>
        <strain evidence="1">Stay&amp;Tobe</strain>
    </source>
</reference>
<accession>A0AAD8EBL6</accession>
<keyword evidence="2" id="KW-1185">Reference proteome</keyword>
<dbReference type="EMBL" id="JASPKZ010007428">
    <property type="protein sequence ID" value="KAJ9584338.1"/>
    <property type="molecule type" value="Genomic_DNA"/>
</dbReference>
<sequence>MPSVSAYAVNIVVSVKVTKTPLEEGIVKSVEVEFVKFISKKKRSAVNYLNIPSADRP</sequence>
<comment type="caution">
    <text evidence="1">The sequence shown here is derived from an EMBL/GenBank/DDBJ whole genome shotgun (WGS) entry which is preliminary data.</text>
</comment>
<dbReference type="Proteomes" id="UP001233999">
    <property type="component" value="Unassembled WGS sequence"/>
</dbReference>
<protein>
    <submittedName>
        <fullName evidence="1">Uncharacterized protein</fullName>
    </submittedName>
</protein>
<reference evidence="1" key="2">
    <citation type="submission" date="2023-05" db="EMBL/GenBank/DDBJ databases">
        <authorList>
            <person name="Fouks B."/>
        </authorList>
    </citation>
    <scope>NUCLEOTIDE SEQUENCE</scope>
    <source>
        <strain evidence="1">Stay&amp;Tobe</strain>
        <tissue evidence="1">Testes</tissue>
    </source>
</reference>
<feature type="non-terminal residue" evidence="1">
    <location>
        <position position="1"/>
    </location>
</feature>
<evidence type="ECO:0000313" key="2">
    <source>
        <dbReference type="Proteomes" id="UP001233999"/>
    </source>
</evidence>
<dbReference type="AlphaFoldDB" id="A0AAD8EBL6"/>
<proteinExistence type="predicted"/>
<organism evidence="1 2">
    <name type="scientific">Diploptera punctata</name>
    <name type="common">Pacific beetle cockroach</name>
    <dbReference type="NCBI Taxonomy" id="6984"/>
    <lineage>
        <taxon>Eukaryota</taxon>
        <taxon>Metazoa</taxon>
        <taxon>Ecdysozoa</taxon>
        <taxon>Arthropoda</taxon>
        <taxon>Hexapoda</taxon>
        <taxon>Insecta</taxon>
        <taxon>Pterygota</taxon>
        <taxon>Neoptera</taxon>
        <taxon>Polyneoptera</taxon>
        <taxon>Dictyoptera</taxon>
        <taxon>Blattodea</taxon>
        <taxon>Blaberoidea</taxon>
        <taxon>Blaberidae</taxon>
        <taxon>Diplopterinae</taxon>
        <taxon>Diploptera</taxon>
    </lineage>
</organism>
<gene>
    <name evidence="1" type="ORF">L9F63_021297</name>
</gene>
<evidence type="ECO:0000313" key="1">
    <source>
        <dbReference type="EMBL" id="KAJ9584338.1"/>
    </source>
</evidence>
<name>A0AAD8EBL6_DIPPU</name>